<accession>A0A4S2FQG2</accession>
<evidence type="ECO:0000259" key="1">
    <source>
        <dbReference type="Pfam" id="PF12984"/>
    </source>
</evidence>
<dbReference type="EMBL" id="SRYJ01000012">
    <property type="protein sequence ID" value="TGY71390.1"/>
    <property type="molecule type" value="Genomic_DNA"/>
</dbReference>
<evidence type="ECO:0000313" key="2">
    <source>
        <dbReference type="EMBL" id="TGY71390.1"/>
    </source>
</evidence>
<reference evidence="2 3" key="1">
    <citation type="submission" date="2019-04" db="EMBL/GenBank/DDBJ databases">
        <title>Microbes associate with the intestines of laboratory mice.</title>
        <authorList>
            <person name="Navarre W."/>
            <person name="Wong E."/>
            <person name="Huang K."/>
            <person name="Tropini C."/>
            <person name="Ng K."/>
            <person name="Yu B."/>
        </authorList>
    </citation>
    <scope>NUCLEOTIDE SEQUENCE [LARGE SCALE GENOMIC DNA]</scope>
    <source>
        <strain evidence="2 3">NM22_B1</strain>
    </source>
</reference>
<dbReference type="RefSeq" id="WP_135950929.1">
    <property type="nucleotide sequence ID" value="NZ_SRYJ01000012.1"/>
</dbReference>
<organism evidence="2 3">
    <name type="scientific">Phocaeicola sartorii</name>
    <dbReference type="NCBI Taxonomy" id="671267"/>
    <lineage>
        <taxon>Bacteria</taxon>
        <taxon>Pseudomonadati</taxon>
        <taxon>Bacteroidota</taxon>
        <taxon>Bacteroidia</taxon>
        <taxon>Bacteroidales</taxon>
        <taxon>Bacteroidaceae</taxon>
        <taxon>Phocaeicola</taxon>
    </lineage>
</organism>
<name>A0A4S2FQG2_9BACT</name>
<sequence length="349" mass="39537">MKYLVILLLIGLLPGTRLVAQPRDARSGITVTPRDITRTGDSLLVRLDIRFRGTVVESNRSLSLTFYMEDAAGNLAAMPEVLVNGKQRQRYYERQYTLSGGAVAEEYYAVVAQEKALDFTLDYRCALPYRNWMADAVLNMKQDFCNCGGHERQVYVERLLDKLPVPPLAPVVIEKEPVVHHTKCDVFLQFEVGAADIRPDFRNNRAELSRLQSFIRQVRSDRNISVEEIVITGYASPEGNAWQNEELAGRRAEALKTYMEGLDTGGGLRFRTGAGGEDCGGLAERLELSSIYLKGEAMQVVCGDIEDFDRREEALRALDGGRPYREIFHEIYPDLRRVECRIDYTIIEK</sequence>
<comment type="caution">
    <text evidence="2">The sequence shown here is derived from an EMBL/GenBank/DDBJ whole genome shotgun (WGS) entry which is preliminary data.</text>
</comment>
<dbReference type="InterPro" id="IPR036737">
    <property type="entry name" value="OmpA-like_sf"/>
</dbReference>
<proteinExistence type="predicted"/>
<feature type="domain" description="DUF3868" evidence="1">
    <location>
        <begin position="13"/>
        <end position="100"/>
    </location>
</feature>
<dbReference type="AlphaFoldDB" id="A0A4S2FQG2"/>
<dbReference type="Proteomes" id="UP000310760">
    <property type="component" value="Unassembled WGS sequence"/>
</dbReference>
<protein>
    <submittedName>
        <fullName evidence="2">DUF3868 domain-containing protein</fullName>
    </submittedName>
</protein>
<dbReference type="InterPro" id="IPR024480">
    <property type="entry name" value="DUF3868"/>
</dbReference>
<dbReference type="Gene3D" id="3.30.1330.60">
    <property type="entry name" value="OmpA-like domain"/>
    <property type="match status" value="1"/>
</dbReference>
<dbReference type="SUPFAM" id="SSF103088">
    <property type="entry name" value="OmpA-like"/>
    <property type="match status" value="1"/>
</dbReference>
<gene>
    <name evidence="2" type="ORF">E5339_06925</name>
</gene>
<evidence type="ECO:0000313" key="3">
    <source>
        <dbReference type="Proteomes" id="UP000310760"/>
    </source>
</evidence>
<dbReference type="Pfam" id="PF12984">
    <property type="entry name" value="DUF3868"/>
    <property type="match status" value="1"/>
</dbReference>